<evidence type="ECO:0000313" key="1">
    <source>
        <dbReference type="EMBL" id="KAH9416885.1"/>
    </source>
</evidence>
<reference evidence="1 2" key="2">
    <citation type="journal article" date="2022" name="Mol. Biol. Evol.">
        <title>Comparative Genomics Reveals Insights into the Divergent Evolution of Astigmatic Mites and Household Pest Adaptations.</title>
        <authorList>
            <person name="Xiong Q."/>
            <person name="Wan A.T."/>
            <person name="Liu X."/>
            <person name="Fung C.S."/>
            <person name="Xiao X."/>
            <person name="Malainual N."/>
            <person name="Hou J."/>
            <person name="Wang L."/>
            <person name="Wang M."/>
            <person name="Yang K.Y."/>
            <person name="Cui Y."/>
            <person name="Leung E.L."/>
            <person name="Nong W."/>
            <person name="Shin S.K."/>
            <person name="Au S.W."/>
            <person name="Jeong K.Y."/>
            <person name="Chew F.T."/>
            <person name="Hui J.H."/>
            <person name="Leung T.F."/>
            <person name="Tungtrongchitr A."/>
            <person name="Zhong N."/>
            <person name="Liu Z."/>
            <person name="Tsui S.K."/>
        </authorList>
    </citation>
    <scope>NUCLEOTIDE SEQUENCE [LARGE SCALE GENOMIC DNA]</scope>
    <source>
        <strain evidence="1">Derp</strain>
    </source>
</reference>
<dbReference type="PANTHER" id="PTHR12083">
    <property type="entry name" value="BIFUNCTIONAL POLYNUCLEOTIDE PHOSPHATASE/KINASE"/>
    <property type="match status" value="1"/>
</dbReference>
<evidence type="ECO:0008006" key="3">
    <source>
        <dbReference type="Google" id="ProtNLM"/>
    </source>
</evidence>
<gene>
    <name evidence="1" type="ORF">DERP_013856</name>
</gene>
<sequence length="499" mass="57783">MIICKLISTNNLIPDQLVKSGQTFIIGRNRQCRIKNLNCSRNFCKIQLLNEKKLSVEYLKDGRIVRMKSGEFLNGPGFSYKISLINDSMKSDAMTEDKISWIEIESGNVLIGSKFGGDRCSSDKIAGFDFDFTLVSTKSAKSFPIDENDWKLFDQRLPEYIQQLVNEQGYRFVIFSNQLGISKGKITVDFVKKRFENSLKGMQVPCLIMIATKDDIYRKPCTGLWDYLVQHIQPEIEINMQQCFYVGDAAGRPKTTTKKADFSASDLLFAMNIGVNFLTPEQFINHMTKYKQFEYQQLENNSPTLPEKCFKVGNNENESNFLLTNRLTGEKINDLQSILPTNVHCIIFCGISGSGKTTFFENYLQPLNYVHINYDQLKTNQKCQSLAKKSMSEQRNIVIDNTNIERNSRQQWINLCKQNGYEYLIFYFELSLKHVFHNNKFRQITGIHKSVPDVVIYTQNKKFESINNDECQQQFTINFNPKFAESNHQKLYSLYLIEK</sequence>
<comment type="caution">
    <text evidence="1">The sequence shown here is derived from an EMBL/GenBank/DDBJ whole genome shotgun (WGS) entry which is preliminary data.</text>
</comment>
<accession>A0ABQ8J2V1</accession>
<reference evidence="1 2" key="1">
    <citation type="journal article" date="2018" name="J. Allergy Clin. Immunol.">
        <title>High-quality assembly of Dermatophagoides pteronyssinus genome and transcriptome reveals a wide range of novel allergens.</title>
        <authorList>
            <person name="Liu X.Y."/>
            <person name="Yang K.Y."/>
            <person name="Wang M.Q."/>
            <person name="Kwok J.S."/>
            <person name="Zeng X."/>
            <person name="Yang Z."/>
            <person name="Xiao X.J."/>
            <person name="Lau C.P."/>
            <person name="Li Y."/>
            <person name="Huang Z.M."/>
            <person name="Ba J.G."/>
            <person name="Yim A.K."/>
            <person name="Ouyang C.Y."/>
            <person name="Ngai S.M."/>
            <person name="Chan T.F."/>
            <person name="Leung E.L."/>
            <person name="Liu L."/>
            <person name="Liu Z.G."/>
            <person name="Tsui S.K."/>
        </authorList>
    </citation>
    <scope>NUCLEOTIDE SEQUENCE [LARGE SCALE GENOMIC DNA]</scope>
    <source>
        <strain evidence="1">Derp</strain>
    </source>
</reference>
<dbReference type="InterPro" id="IPR013954">
    <property type="entry name" value="PNK3P"/>
</dbReference>
<dbReference type="SUPFAM" id="SSF56784">
    <property type="entry name" value="HAD-like"/>
    <property type="match status" value="1"/>
</dbReference>
<keyword evidence="2" id="KW-1185">Reference proteome</keyword>
<dbReference type="PANTHER" id="PTHR12083:SF9">
    <property type="entry name" value="BIFUNCTIONAL POLYNUCLEOTIDE PHOSPHATASE_KINASE"/>
    <property type="match status" value="1"/>
</dbReference>
<dbReference type="InterPro" id="IPR006549">
    <property type="entry name" value="HAD-SF_hydro_IIIA"/>
</dbReference>
<proteinExistence type="predicted"/>
<dbReference type="Gene3D" id="2.60.200.20">
    <property type="match status" value="1"/>
</dbReference>
<dbReference type="Proteomes" id="UP000887458">
    <property type="component" value="Unassembled WGS sequence"/>
</dbReference>
<evidence type="ECO:0000313" key="2">
    <source>
        <dbReference type="Proteomes" id="UP000887458"/>
    </source>
</evidence>
<dbReference type="Pfam" id="PF08645">
    <property type="entry name" value="PNK3P"/>
    <property type="match status" value="1"/>
</dbReference>
<dbReference type="NCBIfam" id="TIGR01664">
    <property type="entry name" value="DNA-3'-Pase"/>
    <property type="match status" value="1"/>
</dbReference>
<dbReference type="EMBL" id="NJHN03000085">
    <property type="protein sequence ID" value="KAH9416885.1"/>
    <property type="molecule type" value="Genomic_DNA"/>
</dbReference>
<dbReference type="InterPro" id="IPR036412">
    <property type="entry name" value="HAD-like_sf"/>
</dbReference>
<dbReference type="InterPro" id="IPR027417">
    <property type="entry name" value="P-loop_NTPase"/>
</dbReference>
<organism evidence="1 2">
    <name type="scientific">Dermatophagoides pteronyssinus</name>
    <name type="common">European house dust mite</name>
    <dbReference type="NCBI Taxonomy" id="6956"/>
    <lineage>
        <taxon>Eukaryota</taxon>
        <taxon>Metazoa</taxon>
        <taxon>Ecdysozoa</taxon>
        <taxon>Arthropoda</taxon>
        <taxon>Chelicerata</taxon>
        <taxon>Arachnida</taxon>
        <taxon>Acari</taxon>
        <taxon>Acariformes</taxon>
        <taxon>Sarcoptiformes</taxon>
        <taxon>Astigmata</taxon>
        <taxon>Psoroptidia</taxon>
        <taxon>Analgoidea</taxon>
        <taxon>Pyroglyphidae</taxon>
        <taxon>Dermatophagoidinae</taxon>
        <taxon>Dermatophagoides</taxon>
    </lineage>
</organism>
<dbReference type="Gene3D" id="3.40.50.1000">
    <property type="entry name" value="HAD superfamily/HAD-like"/>
    <property type="match status" value="1"/>
</dbReference>
<dbReference type="InterPro" id="IPR006551">
    <property type="entry name" value="Polynucleotide_phosphatase"/>
</dbReference>
<dbReference type="InterPro" id="IPR023214">
    <property type="entry name" value="HAD_sf"/>
</dbReference>
<dbReference type="InterPro" id="IPR008984">
    <property type="entry name" value="SMAD_FHA_dom_sf"/>
</dbReference>
<dbReference type="Pfam" id="PF13671">
    <property type="entry name" value="AAA_33"/>
    <property type="match status" value="1"/>
</dbReference>
<name>A0ABQ8J2V1_DERPT</name>
<dbReference type="Gene3D" id="3.40.50.300">
    <property type="entry name" value="P-loop containing nucleotide triphosphate hydrolases"/>
    <property type="match status" value="1"/>
</dbReference>
<dbReference type="SUPFAM" id="SSF52540">
    <property type="entry name" value="P-loop containing nucleoside triphosphate hydrolases"/>
    <property type="match status" value="1"/>
</dbReference>
<protein>
    <recommendedName>
        <fullName evidence="3">Bifunctional polynucleotide phosphatase/kinase-like</fullName>
    </recommendedName>
</protein>
<dbReference type="SUPFAM" id="SSF49879">
    <property type="entry name" value="SMAD/FHA domain"/>
    <property type="match status" value="1"/>
</dbReference>
<dbReference type="NCBIfam" id="TIGR01662">
    <property type="entry name" value="HAD-SF-IIIA"/>
    <property type="match status" value="1"/>
</dbReference>